<keyword evidence="1" id="KW-0812">Transmembrane</keyword>
<dbReference type="Proteomes" id="UP001210120">
    <property type="component" value="Chromosome"/>
</dbReference>
<evidence type="ECO:0000313" key="3">
    <source>
        <dbReference type="Proteomes" id="UP001210120"/>
    </source>
</evidence>
<proteinExistence type="predicted"/>
<evidence type="ECO:0000313" key="2">
    <source>
        <dbReference type="EMBL" id="WBL31457.1"/>
    </source>
</evidence>
<reference evidence="2" key="1">
    <citation type="submission" date="2022-12" db="EMBL/GenBank/DDBJ databases">
        <title>Genomic Characterization of Candidatus Phytoplasma sacchari in China.</title>
        <authorList>
            <person name="Zhang R.-Y."/>
        </authorList>
    </citation>
    <scope>NUCLEOTIDE SEQUENCE [LARGE SCALE GENOMIC DNA]</scope>
    <source>
        <strain evidence="2">SCWL1</strain>
    </source>
</reference>
<name>A0ABY7M160_9MOLU</name>
<keyword evidence="1" id="KW-0472">Membrane</keyword>
<accession>A0ABY7M160</accession>
<keyword evidence="1" id="KW-1133">Transmembrane helix</keyword>
<dbReference type="EMBL" id="CP115156">
    <property type="protein sequence ID" value="WBL31457.1"/>
    <property type="molecule type" value="Genomic_DNA"/>
</dbReference>
<protein>
    <submittedName>
        <fullName evidence="2">Uncharacterized protein</fullName>
    </submittedName>
</protein>
<evidence type="ECO:0000256" key="1">
    <source>
        <dbReference type="SAM" id="Phobius"/>
    </source>
</evidence>
<organism evidence="2 3">
    <name type="scientific">Candidatus Phytoplasma sacchari</name>
    <dbReference type="NCBI Taxonomy" id="2609813"/>
    <lineage>
        <taxon>Bacteria</taxon>
        <taxon>Bacillati</taxon>
        <taxon>Mycoplasmatota</taxon>
        <taxon>Mollicutes</taxon>
        <taxon>Acholeplasmatales</taxon>
        <taxon>Acholeplasmataceae</taxon>
        <taxon>Candidatus Phytoplasma</taxon>
        <taxon>16SrXI (Rice yellow dwarf group)</taxon>
    </lineage>
</organism>
<feature type="transmembrane region" description="Helical" evidence="1">
    <location>
        <begin position="12"/>
        <end position="30"/>
    </location>
</feature>
<gene>
    <name evidence="2" type="ORF">O7R10_00085</name>
</gene>
<keyword evidence="3" id="KW-1185">Reference proteome</keyword>
<sequence>MFFKKILNKKNNLWFFLLLIFFLVIIFYTIKKNKKENNNPYINNNLSLPKIEEIKKWKENNEEMIEINYYFDRLNGLGYYKEKLKQEENKNINNKDLSLISFYQHKINCQKEPDEMLKYELDKKPFKEWEIKTIFQKINIFDIIKLNKSEDSFLYDQIQKIDINHDNKSLSIMYKGQKKILENDKDYFICEVEISYVFWQQKYYLHFNPSRKTLSIYTEKFENKSYELK</sequence>